<evidence type="ECO:0000313" key="6">
    <source>
        <dbReference type="Ensembl" id="ENSOABP00000069144.1"/>
    </source>
</evidence>
<dbReference type="PANTHER" id="PTHR24100">
    <property type="entry name" value="BUTYROPHILIN"/>
    <property type="match status" value="1"/>
</dbReference>
<dbReference type="InterPro" id="IPR013783">
    <property type="entry name" value="Ig-like_fold"/>
</dbReference>
<dbReference type="PANTHER" id="PTHR24100:SF151">
    <property type="entry name" value="ICOS LIGAND"/>
    <property type="match status" value="1"/>
</dbReference>
<keyword evidence="4" id="KW-1133">Transmembrane helix</keyword>
<dbReference type="Pfam" id="PF07686">
    <property type="entry name" value="V-set"/>
    <property type="match status" value="1"/>
</dbReference>
<name>A0AAZ1XND4_OREAU</name>
<evidence type="ECO:0000259" key="5">
    <source>
        <dbReference type="PROSITE" id="PS50835"/>
    </source>
</evidence>
<keyword evidence="3" id="KW-0393">Immunoglobulin domain</keyword>
<evidence type="ECO:0000256" key="2">
    <source>
        <dbReference type="ARBA" id="ARBA00023136"/>
    </source>
</evidence>
<dbReference type="GO" id="GO:0001817">
    <property type="term" value="P:regulation of cytokine production"/>
    <property type="evidence" value="ECO:0007669"/>
    <property type="project" value="TreeGrafter"/>
</dbReference>
<evidence type="ECO:0000256" key="4">
    <source>
        <dbReference type="SAM" id="Phobius"/>
    </source>
</evidence>
<feature type="domain" description="Ig-like" evidence="5">
    <location>
        <begin position="14"/>
        <end position="132"/>
    </location>
</feature>
<dbReference type="InterPro" id="IPR036179">
    <property type="entry name" value="Ig-like_dom_sf"/>
</dbReference>
<dbReference type="InterPro" id="IPR013106">
    <property type="entry name" value="Ig_V-set"/>
</dbReference>
<evidence type="ECO:0000313" key="7">
    <source>
        <dbReference type="Proteomes" id="UP000472276"/>
    </source>
</evidence>
<evidence type="ECO:0000256" key="3">
    <source>
        <dbReference type="ARBA" id="ARBA00023319"/>
    </source>
</evidence>
<protein>
    <recommendedName>
        <fullName evidence="5">Ig-like domain-containing protein</fullName>
    </recommendedName>
</protein>
<dbReference type="InterPro" id="IPR050504">
    <property type="entry name" value="IgSF_BTN/MOG"/>
</dbReference>
<feature type="transmembrane region" description="Helical" evidence="4">
    <location>
        <begin position="145"/>
        <end position="167"/>
    </location>
</feature>
<dbReference type="SMART" id="SM00406">
    <property type="entry name" value="IGv"/>
    <property type="match status" value="1"/>
</dbReference>
<dbReference type="PROSITE" id="PS50835">
    <property type="entry name" value="IG_LIKE"/>
    <property type="match status" value="1"/>
</dbReference>
<keyword evidence="7" id="KW-1185">Reference proteome</keyword>
<evidence type="ECO:0000256" key="1">
    <source>
        <dbReference type="ARBA" id="ARBA00004370"/>
    </source>
</evidence>
<comment type="subcellular location">
    <subcellularLocation>
        <location evidence="1">Membrane</location>
    </subcellularLocation>
</comment>
<dbReference type="GO" id="GO:0009897">
    <property type="term" value="C:external side of plasma membrane"/>
    <property type="evidence" value="ECO:0007669"/>
    <property type="project" value="TreeGrafter"/>
</dbReference>
<dbReference type="GO" id="GO:0050852">
    <property type="term" value="P:T cell receptor signaling pathway"/>
    <property type="evidence" value="ECO:0007669"/>
    <property type="project" value="TreeGrafter"/>
</dbReference>
<sequence>MTIDQRLLIKDTDSRMAMSTIHRELGNGCNHSIKNITAESGQKNVTLPCRAPNNNTIIIVEWSRAGLGDEYVLFYQNGHFPSDYQHPPFKNRVDLQDRQMKDGDVSLILKNVTINDTGTYECRVQNEVDSMTGWICCTDHCSLSFWLILMFFLFRHFFVALVLCFGWTHPRPSYCVLAEGRSFYSILSTSSSMDSEDFFLLTSSLAQLLSLASSDHGTFS</sequence>
<dbReference type="Proteomes" id="UP000472276">
    <property type="component" value="Unassembled WGS sequence"/>
</dbReference>
<keyword evidence="2 4" id="KW-0472">Membrane</keyword>
<dbReference type="GO" id="GO:0005102">
    <property type="term" value="F:signaling receptor binding"/>
    <property type="evidence" value="ECO:0007669"/>
    <property type="project" value="TreeGrafter"/>
</dbReference>
<reference evidence="6" key="3">
    <citation type="submission" date="2025-09" db="UniProtKB">
        <authorList>
            <consortium name="Ensembl"/>
        </authorList>
    </citation>
    <scope>IDENTIFICATION</scope>
</reference>
<keyword evidence="4" id="KW-0812">Transmembrane</keyword>
<accession>A0AAZ1XND4</accession>
<dbReference type="SUPFAM" id="SSF48726">
    <property type="entry name" value="Immunoglobulin"/>
    <property type="match status" value="1"/>
</dbReference>
<dbReference type="Gene3D" id="2.60.40.10">
    <property type="entry name" value="Immunoglobulins"/>
    <property type="match status" value="1"/>
</dbReference>
<dbReference type="AlphaFoldDB" id="A0AAZ1XND4"/>
<reference evidence="7" key="1">
    <citation type="submission" date="2020-03" db="EMBL/GenBank/DDBJ databases">
        <title>Evolution of repeat sequences and sex chromosomes of tilapia species revealed by chromosome-level genomes.</title>
        <authorList>
            <person name="Xu L."/>
            <person name="Tao W."/>
            <person name="Wang D."/>
            <person name="Zhou Q."/>
        </authorList>
    </citation>
    <scope>NUCLEOTIDE SEQUENCE [LARGE SCALE GENOMIC DNA]</scope>
    <source>
        <strain evidence="7">Israel</strain>
    </source>
</reference>
<proteinExistence type="predicted"/>
<reference evidence="6" key="2">
    <citation type="submission" date="2025-08" db="UniProtKB">
        <authorList>
            <consortium name="Ensembl"/>
        </authorList>
    </citation>
    <scope>IDENTIFICATION</scope>
</reference>
<dbReference type="Ensembl" id="ENSOABT00000073513.1">
    <property type="protein sequence ID" value="ENSOABP00000069144.1"/>
    <property type="gene ID" value="ENSOABG00000030035.1"/>
</dbReference>
<dbReference type="InterPro" id="IPR007110">
    <property type="entry name" value="Ig-like_dom"/>
</dbReference>
<organism evidence="6 7">
    <name type="scientific">Oreochromis aureus</name>
    <name type="common">Israeli tilapia</name>
    <name type="synonym">Chromis aureus</name>
    <dbReference type="NCBI Taxonomy" id="47969"/>
    <lineage>
        <taxon>Eukaryota</taxon>
        <taxon>Metazoa</taxon>
        <taxon>Chordata</taxon>
        <taxon>Craniata</taxon>
        <taxon>Vertebrata</taxon>
        <taxon>Euteleostomi</taxon>
        <taxon>Actinopterygii</taxon>
        <taxon>Neopterygii</taxon>
        <taxon>Teleostei</taxon>
        <taxon>Neoteleostei</taxon>
        <taxon>Acanthomorphata</taxon>
        <taxon>Ovalentaria</taxon>
        <taxon>Cichlomorphae</taxon>
        <taxon>Cichliformes</taxon>
        <taxon>Cichlidae</taxon>
        <taxon>African cichlids</taxon>
        <taxon>Pseudocrenilabrinae</taxon>
        <taxon>Oreochromini</taxon>
        <taxon>Oreochromis</taxon>
    </lineage>
</organism>